<proteinExistence type="predicted"/>
<feature type="region of interest" description="Disordered" evidence="8">
    <location>
        <begin position="120"/>
        <end position="253"/>
    </location>
</feature>
<accession>C4Y2W8</accession>
<feature type="region of interest" description="Disordered" evidence="8">
    <location>
        <begin position="1"/>
        <end position="34"/>
    </location>
</feature>
<dbReference type="HOGENOM" id="CLU_018357_0_0_1"/>
<evidence type="ECO:0000256" key="1">
    <source>
        <dbReference type="ARBA" id="ARBA00004567"/>
    </source>
</evidence>
<feature type="compositionally biased region" description="Polar residues" evidence="8">
    <location>
        <begin position="165"/>
        <end position="185"/>
    </location>
</feature>
<dbReference type="FunCoup" id="C4Y2W8">
    <property type="interactions" value="207"/>
</dbReference>
<dbReference type="PANTHER" id="PTHR38697:SF1">
    <property type="entry name" value="NUCLEAR PORE COMPLEX PROTEIN SIMILAR TO S. CEREVISIAE NUP2 (EUROFUNG)"/>
    <property type="match status" value="1"/>
</dbReference>
<dbReference type="GO" id="GO:0015031">
    <property type="term" value="P:protein transport"/>
    <property type="evidence" value="ECO:0007669"/>
    <property type="project" value="UniProtKB-KW"/>
</dbReference>
<feature type="compositionally biased region" description="Low complexity" evidence="8">
    <location>
        <begin position="544"/>
        <end position="567"/>
    </location>
</feature>
<evidence type="ECO:0000256" key="6">
    <source>
        <dbReference type="ARBA" id="ARBA00023132"/>
    </source>
</evidence>
<feature type="compositionally biased region" description="Polar residues" evidence="8">
    <location>
        <begin position="137"/>
        <end position="147"/>
    </location>
</feature>
<dbReference type="InterPro" id="IPR000156">
    <property type="entry name" value="Ran_bind_dom"/>
</dbReference>
<dbReference type="PANTHER" id="PTHR38697">
    <property type="entry name" value="NUCLEAR PORE COMPLEX PROTEIN SIMILAR TO S. CEREVISIAE NUP2 (EUROFUNG)"/>
    <property type="match status" value="1"/>
</dbReference>
<keyword evidence="4" id="KW-0653">Protein transport</keyword>
<dbReference type="STRING" id="306902.C4Y2W8"/>
<dbReference type="InterPro" id="IPR053074">
    <property type="entry name" value="NPC_Nucleoporin"/>
</dbReference>
<dbReference type="EMBL" id="CH408078">
    <property type="protein sequence ID" value="EEQ38755.1"/>
    <property type="molecule type" value="Genomic_DNA"/>
</dbReference>
<feature type="compositionally biased region" description="Basic and acidic residues" evidence="8">
    <location>
        <begin position="599"/>
        <end position="612"/>
    </location>
</feature>
<dbReference type="Pfam" id="PF00638">
    <property type="entry name" value="Ran_BP1"/>
    <property type="match status" value="1"/>
</dbReference>
<evidence type="ECO:0000313" key="11">
    <source>
        <dbReference type="Proteomes" id="UP000007703"/>
    </source>
</evidence>
<dbReference type="SUPFAM" id="SSF50729">
    <property type="entry name" value="PH domain-like"/>
    <property type="match status" value="1"/>
</dbReference>
<feature type="domain" description="RanBD1" evidence="9">
    <location>
        <begin position="623"/>
        <end position="754"/>
    </location>
</feature>
<dbReference type="OrthoDB" id="185618at2759"/>
<dbReference type="RefSeq" id="XP_002617437.1">
    <property type="nucleotide sequence ID" value="XM_002617391.1"/>
</dbReference>
<organism evidence="10 11">
    <name type="scientific">Clavispora lusitaniae (strain ATCC 42720)</name>
    <name type="common">Yeast</name>
    <name type="synonym">Candida lusitaniae</name>
    <dbReference type="NCBI Taxonomy" id="306902"/>
    <lineage>
        <taxon>Eukaryota</taxon>
        <taxon>Fungi</taxon>
        <taxon>Dikarya</taxon>
        <taxon>Ascomycota</taxon>
        <taxon>Saccharomycotina</taxon>
        <taxon>Pichiomycetes</taxon>
        <taxon>Metschnikowiaceae</taxon>
        <taxon>Clavispora</taxon>
    </lineage>
</organism>
<evidence type="ECO:0000256" key="3">
    <source>
        <dbReference type="ARBA" id="ARBA00022816"/>
    </source>
</evidence>
<dbReference type="GeneID" id="8498189"/>
<evidence type="ECO:0000256" key="8">
    <source>
        <dbReference type="SAM" id="MobiDB-lite"/>
    </source>
</evidence>
<feature type="region of interest" description="Disordered" evidence="8">
    <location>
        <begin position="268"/>
        <end position="643"/>
    </location>
</feature>
<keyword evidence="2" id="KW-0813">Transport</keyword>
<feature type="compositionally biased region" description="Low complexity" evidence="8">
    <location>
        <begin position="308"/>
        <end position="329"/>
    </location>
</feature>
<sequence>MAKRGAEEQITKDTFGASSDDERESSRPTFASEEVLSKRKILKPRGRNFSFKTDTAAVAEKPSFGVKPFAISKPSDDNKAAKLKALGQKFVESVNAVNVNQQIPDFRSIAKKYIEYYESVDSGKSTESKPAPVSYTFGKSTPPALSTQKEEKEDIQAPKNPFANIKTSGNTVPPASENGNAASQNKKSKSSSDSEGEESEDEKKPVVIKGPTFTLSEKPTVKKSPFSFGPKAAKKPSSDSDSDSDIEIKGPTFTFNKTIADPVFKVGAAKSQGADSKQTGFSFGSSSDNKDNSKDSEDKSEKSKDNSSGKFSFGNSSSTSTSESAPKPAFSFGAKSAETAESKPVGEKPAFSFGSKPETTENKPAFSFGSKPATTENKPAFSFGSKPETTENKLAFSFGSKPDVTDSKPAFSFGNKTADSTGKPAFSFSAKPNEDSENKPSISFGTTNGSKPAETGESKPAFSFGSKPTENTESKPAFSFGSKSAETNESKPAFSFGSKSVTGEPTPAFSFGSKTSETPESKPAFSFGTTPSTEIKQGETKPAFSFGSSQGKDSFSSSSTGFSFGSGATFNTSKANTASATGSHEVAQKPLSFGFSKPAEGESESKETKESEEKVEEEDTGAEFAPIASLGSQEVTNTGEEDENVVYQRKSKLMLYDPENKESPYKNMGVGELKLLSKKDGSSSRILVRADGGLRVLLNILVLKDVSYATMGNGSLVRAPAVNSEGKIETYVLKVKTPADGKELCDALNQIKNS</sequence>
<keyword evidence="6" id="KW-0906">Nuclear pore complex</keyword>
<feature type="compositionally biased region" description="Polar residues" evidence="8">
    <location>
        <begin position="568"/>
        <end position="582"/>
    </location>
</feature>
<dbReference type="GO" id="GO:0051028">
    <property type="term" value="P:mRNA transport"/>
    <property type="evidence" value="ECO:0007669"/>
    <property type="project" value="UniProtKB-KW"/>
</dbReference>
<evidence type="ECO:0000259" key="9">
    <source>
        <dbReference type="PROSITE" id="PS50196"/>
    </source>
</evidence>
<dbReference type="InParanoid" id="C4Y2W8"/>
<dbReference type="InterPro" id="IPR011993">
    <property type="entry name" value="PH-like_dom_sf"/>
</dbReference>
<dbReference type="KEGG" id="clu:CLUG_02881"/>
<dbReference type="Proteomes" id="UP000007703">
    <property type="component" value="Unassembled WGS sequence"/>
</dbReference>
<dbReference type="GO" id="GO:0005643">
    <property type="term" value="C:nuclear pore"/>
    <property type="evidence" value="ECO:0007669"/>
    <property type="project" value="UniProtKB-SubCell"/>
</dbReference>
<evidence type="ECO:0000313" key="10">
    <source>
        <dbReference type="EMBL" id="EEQ38755.1"/>
    </source>
</evidence>
<dbReference type="InterPro" id="IPR015007">
    <property type="entry name" value="NUP2/50/61"/>
</dbReference>
<gene>
    <name evidence="10" type="ORF">CLUG_02881</name>
</gene>
<feature type="compositionally biased region" description="Basic and acidic residues" evidence="8">
    <location>
        <begin position="288"/>
        <end position="307"/>
    </location>
</feature>
<feature type="compositionally biased region" description="Polar residues" evidence="8">
    <location>
        <begin position="439"/>
        <end position="450"/>
    </location>
</feature>
<protein>
    <recommendedName>
        <fullName evidence="9">RanBD1 domain-containing protein</fullName>
    </recommendedName>
</protein>
<keyword evidence="7" id="KW-0539">Nucleus</keyword>
<keyword evidence="3" id="KW-0509">mRNA transport</keyword>
<name>C4Y2W8_CLAL4</name>
<feature type="compositionally biased region" description="Basic and acidic residues" evidence="8">
    <location>
        <begin position="1"/>
        <end position="11"/>
    </location>
</feature>
<dbReference type="Pfam" id="PF08911">
    <property type="entry name" value="NUP50"/>
    <property type="match status" value="1"/>
</dbReference>
<dbReference type="SMART" id="SM00160">
    <property type="entry name" value="RanBD"/>
    <property type="match status" value="1"/>
</dbReference>
<dbReference type="Gene3D" id="2.30.29.30">
    <property type="entry name" value="Pleckstrin-homology domain (PH domain)/Phosphotyrosine-binding domain (PTB)"/>
    <property type="match status" value="1"/>
</dbReference>
<evidence type="ECO:0000256" key="2">
    <source>
        <dbReference type="ARBA" id="ARBA00022448"/>
    </source>
</evidence>
<dbReference type="CDD" id="cd13181">
    <property type="entry name" value="RanBD_NUP2"/>
    <property type="match status" value="1"/>
</dbReference>
<evidence type="ECO:0000256" key="4">
    <source>
        <dbReference type="ARBA" id="ARBA00022927"/>
    </source>
</evidence>
<reference evidence="10 11" key="1">
    <citation type="journal article" date="2009" name="Nature">
        <title>Evolution of pathogenicity and sexual reproduction in eight Candida genomes.</title>
        <authorList>
            <person name="Butler G."/>
            <person name="Rasmussen M.D."/>
            <person name="Lin M.F."/>
            <person name="Santos M.A."/>
            <person name="Sakthikumar S."/>
            <person name="Munro C.A."/>
            <person name="Rheinbay E."/>
            <person name="Grabherr M."/>
            <person name="Forche A."/>
            <person name="Reedy J.L."/>
            <person name="Agrafioti I."/>
            <person name="Arnaud M.B."/>
            <person name="Bates S."/>
            <person name="Brown A.J."/>
            <person name="Brunke S."/>
            <person name="Costanzo M.C."/>
            <person name="Fitzpatrick D.A."/>
            <person name="de Groot P.W."/>
            <person name="Harris D."/>
            <person name="Hoyer L.L."/>
            <person name="Hube B."/>
            <person name="Klis F.M."/>
            <person name="Kodira C."/>
            <person name="Lennard N."/>
            <person name="Logue M.E."/>
            <person name="Martin R."/>
            <person name="Neiman A.M."/>
            <person name="Nikolaou E."/>
            <person name="Quail M.A."/>
            <person name="Quinn J."/>
            <person name="Santos M.C."/>
            <person name="Schmitzberger F.F."/>
            <person name="Sherlock G."/>
            <person name="Shah P."/>
            <person name="Silverstein K.A."/>
            <person name="Skrzypek M.S."/>
            <person name="Soll D."/>
            <person name="Staggs R."/>
            <person name="Stansfield I."/>
            <person name="Stumpf M.P."/>
            <person name="Sudbery P.E."/>
            <person name="Srikantha T."/>
            <person name="Zeng Q."/>
            <person name="Berman J."/>
            <person name="Berriman M."/>
            <person name="Heitman J."/>
            <person name="Gow N.A."/>
            <person name="Lorenz M.C."/>
            <person name="Birren B.W."/>
            <person name="Kellis M."/>
            <person name="Cuomo C.A."/>
        </authorList>
    </citation>
    <scope>NUCLEOTIDE SEQUENCE [LARGE SCALE GENOMIC DNA]</scope>
    <source>
        <strain evidence="10 11">ATCC 42720</strain>
    </source>
</reference>
<dbReference type="OMA" id="SDGMGHI"/>
<feature type="compositionally biased region" description="Polar residues" evidence="8">
    <location>
        <begin position="273"/>
        <end position="284"/>
    </location>
</feature>
<dbReference type="VEuPathDB" id="FungiDB:CLUG_02881"/>
<dbReference type="AlphaFoldDB" id="C4Y2W8"/>
<comment type="subcellular location">
    <subcellularLocation>
        <location evidence="1">Nucleus</location>
        <location evidence="1">Nuclear pore complex</location>
    </subcellularLocation>
</comment>
<evidence type="ECO:0000256" key="7">
    <source>
        <dbReference type="ARBA" id="ARBA00023242"/>
    </source>
</evidence>
<dbReference type="PROSITE" id="PS50196">
    <property type="entry name" value="RANBD1"/>
    <property type="match status" value="1"/>
</dbReference>
<evidence type="ECO:0000256" key="5">
    <source>
        <dbReference type="ARBA" id="ARBA00023010"/>
    </source>
</evidence>
<keyword evidence="5" id="KW-0811">Translocation</keyword>